<dbReference type="PROSITE" id="PS50280">
    <property type="entry name" value="SET"/>
    <property type="match status" value="1"/>
</dbReference>
<feature type="chain" id="PRO_5005568225" description="SET domain-containing protein" evidence="1">
    <location>
        <begin position="20"/>
        <end position="457"/>
    </location>
</feature>
<feature type="signal peptide" evidence="1">
    <location>
        <begin position="1"/>
        <end position="19"/>
    </location>
</feature>
<dbReference type="Proteomes" id="UP000037035">
    <property type="component" value="Unassembled WGS sequence"/>
</dbReference>
<keyword evidence="1" id="KW-0732">Signal</keyword>
<sequence length="457" mass="50444">MLATTFIFISAGMVAPSMGFSDSSFNSLLLSPSQNTYGYAAPSANHSLAANYCPGSVEGPSVRSSDSDSLVYKYDQVAPAGPGVPFGHGFFKHSCHPDPSHQESSEEEEPLCLYLKPSINEGAGMVVVSRGSTLQESLENQLHLSDIPERNDAFEVVEMPEKGGMGAIASRRLEAGELVINSRATLLISVEGDTYNRPDWKHICKLAVDLLPLKGRAGIARLFGTGETQEGWISSAIEMNAFEISLGGEEGAIPFFAIFLTPSRLNHDCRPNTAFHVDSKSLEIHMHALRAITPGEEMTISYRDMGQIREKRQEEVSHYGFKCSCAHCRMNHAQAAESDRRLERLLMLSKRLLDWDAAADEVLLLEETDELLELYKLERLDNNIADGYTIAAVVYNSFGHTRRAARFASQALASGLSAFGTLWDDAEPLRELTNFPELHWSYRARSSPQNHNIDILD</sequence>
<dbReference type="EMBL" id="LAVV01007552">
    <property type="protein sequence ID" value="KNZ55580.1"/>
    <property type="molecule type" value="Genomic_DNA"/>
</dbReference>
<evidence type="ECO:0000313" key="3">
    <source>
        <dbReference type="EMBL" id="KNZ55580.1"/>
    </source>
</evidence>
<organism evidence="3 4">
    <name type="scientific">Puccinia sorghi</name>
    <dbReference type="NCBI Taxonomy" id="27349"/>
    <lineage>
        <taxon>Eukaryota</taxon>
        <taxon>Fungi</taxon>
        <taxon>Dikarya</taxon>
        <taxon>Basidiomycota</taxon>
        <taxon>Pucciniomycotina</taxon>
        <taxon>Pucciniomycetes</taxon>
        <taxon>Pucciniales</taxon>
        <taxon>Pucciniaceae</taxon>
        <taxon>Puccinia</taxon>
    </lineage>
</organism>
<dbReference type="VEuPathDB" id="FungiDB:VP01_2645g2"/>
<feature type="domain" description="SET" evidence="2">
    <location>
        <begin position="152"/>
        <end position="303"/>
    </location>
</feature>
<comment type="caution">
    <text evidence="3">The sequence shown here is derived from an EMBL/GenBank/DDBJ whole genome shotgun (WGS) entry which is preliminary data.</text>
</comment>
<dbReference type="PANTHER" id="PTHR47332">
    <property type="entry name" value="SET DOMAIN-CONTAINING PROTEIN 5"/>
    <property type="match status" value="1"/>
</dbReference>
<proteinExistence type="predicted"/>
<gene>
    <name evidence="3" type="ORF">VP01_2645g2</name>
</gene>
<reference evidence="3" key="1">
    <citation type="submission" date="2015-08" db="EMBL/GenBank/DDBJ databases">
        <title>Next Generation Sequencing and Analysis of the Genome of Puccinia sorghi L Schw, the Causal Agent of Maize Common Rust.</title>
        <authorList>
            <person name="Rochi L."/>
            <person name="Burguener G."/>
            <person name="Darino M."/>
            <person name="Turjanski A."/>
            <person name="Kreff E."/>
            <person name="Dieguez M.J."/>
            <person name="Sacco F."/>
        </authorList>
    </citation>
    <scope>NUCLEOTIDE SEQUENCE [LARGE SCALE GENOMIC DNA]</scope>
    <source>
        <strain evidence="3">RO10H11247</strain>
    </source>
</reference>
<dbReference type="InterPro" id="IPR001214">
    <property type="entry name" value="SET_dom"/>
</dbReference>
<dbReference type="PANTHER" id="PTHR47332:SF6">
    <property type="entry name" value="SET DOMAIN-CONTAINING PROTEIN"/>
    <property type="match status" value="1"/>
</dbReference>
<evidence type="ECO:0000259" key="2">
    <source>
        <dbReference type="PROSITE" id="PS50280"/>
    </source>
</evidence>
<name>A0A0L6V627_9BASI</name>
<dbReference type="OrthoDB" id="265717at2759"/>
<dbReference type="Pfam" id="PF00856">
    <property type="entry name" value="SET"/>
    <property type="match status" value="1"/>
</dbReference>
<dbReference type="InterPro" id="IPR046341">
    <property type="entry name" value="SET_dom_sf"/>
</dbReference>
<keyword evidence="4" id="KW-1185">Reference proteome</keyword>
<dbReference type="Gene3D" id="2.170.270.10">
    <property type="entry name" value="SET domain"/>
    <property type="match status" value="1"/>
</dbReference>
<dbReference type="CDD" id="cd20071">
    <property type="entry name" value="SET_SMYD"/>
    <property type="match status" value="1"/>
</dbReference>
<dbReference type="STRING" id="27349.A0A0L6V627"/>
<dbReference type="AlphaFoldDB" id="A0A0L6V627"/>
<dbReference type="SUPFAM" id="SSF82199">
    <property type="entry name" value="SET domain"/>
    <property type="match status" value="1"/>
</dbReference>
<accession>A0A0L6V627</accession>
<protein>
    <recommendedName>
        <fullName evidence="2">SET domain-containing protein</fullName>
    </recommendedName>
</protein>
<evidence type="ECO:0000256" key="1">
    <source>
        <dbReference type="SAM" id="SignalP"/>
    </source>
</evidence>
<evidence type="ECO:0000313" key="4">
    <source>
        <dbReference type="Proteomes" id="UP000037035"/>
    </source>
</evidence>
<dbReference type="InterPro" id="IPR053185">
    <property type="entry name" value="SET_domain_protein"/>
</dbReference>